<comment type="subcellular location">
    <subcellularLocation>
        <location evidence="1">Nucleus</location>
    </subcellularLocation>
</comment>
<dbReference type="GO" id="GO:0003677">
    <property type="term" value="F:DNA binding"/>
    <property type="evidence" value="ECO:0007669"/>
    <property type="project" value="UniProtKB-KW"/>
</dbReference>
<feature type="region of interest" description="Disordered" evidence="6">
    <location>
        <begin position="169"/>
        <end position="213"/>
    </location>
</feature>
<evidence type="ECO:0000256" key="2">
    <source>
        <dbReference type="ARBA" id="ARBA00023015"/>
    </source>
</evidence>
<dbReference type="Gene3D" id="2.40.330.10">
    <property type="entry name" value="DNA-binding pseudobarrel domain"/>
    <property type="match status" value="1"/>
</dbReference>
<dbReference type="InterPro" id="IPR003340">
    <property type="entry name" value="B3_DNA-bd"/>
</dbReference>
<protein>
    <submittedName>
        <fullName evidence="7">Uncharacterized protein</fullName>
    </submittedName>
</protein>
<dbReference type="GO" id="GO:0005634">
    <property type="term" value="C:nucleus"/>
    <property type="evidence" value="ECO:0007669"/>
    <property type="project" value="UniProtKB-SubCell"/>
</dbReference>
<feature type="compositionally biased region" description="Basic and acidic residues" evidence="6">
    <location>
        <begin position="125"/>
        <end position="151"/>
    </location>
</feature>
<reference evidence="7 8" key="1">
    <citation type="submission" date="2022-03" db="EMBL/GenBank/DDBJ databases">
        <authorList>
            <person name="Nunn A."/>
            <person name="Chopra R."/>
            <person name="Nunn A."/>
            <person name="Contreras Garrido A."/>
        </authorList>
    </citation>
    <scope>NUCLEOTIDE SEQUENCE [LARGE SCALE GENOMIC DNA]</scope>
</reference>
<evidence type="ECO:0000256" key="6">
    <source>
        <dbReference type="SAM" id="MobiDB-lite"/>
    </source>
</evidence>
<sequence>MAIPKKRKRSLTQEDEEAHERVEIDLNEEPNLDEEAHQRVEIDLNKEPELDEEAHRRVEIDLNKEPEIDEEAHQRVEIDLNKEPELDEEHGDDRAELNKGAATDPNDDVKQEEEEADLNKTVASEVKDADPRNRETTARRRSTPEEEKERDEQDEMVIAALTLCHIKYLSNTTRAENQPELRTKKREKESKDEDEDDSEQTLASLSRWETPLKPPGKIVNRRLIEQCSRPIRKQLTASDVRGDGDRIRLSLSRPQVRKKFLQFLGESEIPGGQRGAKVSVYGPDGKVHEMKMFPDDKKSPDSTSTTGWRKFVRDYELKEFCDFITIWMFKHKKTQQVCLAIDTKRLSVRKQVSKRISMAAFEDSD</sequence>
<dbReference type="AlphaFoldDB" id="A0AAU9S741"/>
<gene>
    <name evidence="7" type="ORF">TAV2_LOCUS12808</name>
</gene>
<feature type="region of interest" description="Disordered" evidence="6">
    <location>
        <begin position="1"/>
        <end position="156"/>
    </location>
</feature>
<keyword evidence="4" id="KW-0804">Transcription</keyword>
<keyword evidence="3" id="KW-0238">DNA-binding</keyword>
<organism evidence="7 8">
    <name type="scientific">Thlaspi arvense</name>
    <name type="common">Field penny-cress</name>
    <dbReference type="NCBI Taxonomy" id="13288"/>
    <lineage>
        <taxon>Eukaryota</taxon>
        <taxon>Viridiplantae</taxon>
        <taxon>Streptophyta</taxon>
        <taxon>Embryophyta</taxon>
        <taxon>Tracheophyta</taxon>
        <taxon>Spermatophyta</taxon>
        <taxon>Magnoliopsida</taxon>
        <taxon>eudicotyledons</taxon>
        <taxon>Gunneridae</taxon>
        <taxon>Pentapetalae</taxon>
        <taxon>rosids</taxon>
        <taxon>malvids</taxon>
        <taxon>Brassicales</taxon>
        <taxon>Brassicaceae</taxon>
        <taxon>Thlaspideae</taxon>
        <taxon>Thlaspi</taxon>
    </lineage>
</organism>
<dbReference type="InterPro" id="IPR015300">
    <property type="entry name" value="DNA-bd_pseudobarrel_sf"/>
</dbReference>
<feature type="compositionally biased region" description="Basic and acidic residues" evidence="6">
    <location>
        <begin position="177"/>
        <end position="191"/>
    </location>
</feature>
<dbReference type="PANTHER" id="PTHR31541">
    <property type="entry name" value="B3 DOMAIN PLANT PROTEIN-RELATED"/>
    <property type="match status" value="1"/>
</dbReference>
<evidence type="ECO:0000256" key="5">
    <source>
        <dbReference type="ARBA" id="ARBA00023242"/>
    </source>
</evidence>
<keyword evidence="5" id="KW-0539">Nucleus</keyword>
<dbReference type="Proteomes" id="UP000836841">
    <property type="component" value="Chromosome 4"/>
</dbReference>
<evidence type="ECO:0000256" key="3">
    <source>
        <dbReference type="ARBA" id="ARBA00023125"/>
    </source>
</evidence>
<dbReference type="InterPro" id="IPR005508">
    <property type="entry name" value="At2g31720-like"/>
</dbReference>
<keyword evidence="8" id="KW-1185">Reference proteome</keyword>
<dbReference type="SUPFAM" id="SSF101936">
    <property type="entry name" value="DNA-binding pseudobarrel domain"/>
    <property type="match status" value="1"/>
</dbReference>
<accession>A0AAU9S741</accession>
<dbReference type="CDD" id="cd10017">
    <property type="entry name" value="B3_DNA"/>
    <property type="match status" value="1"/>
</dbReference>
<name>A0AAU9S741_THLAR</name>
<evidence type="ECO:0000256" key="1">
    <source>
        <dbReference type="ARBA" id="ARBA00004123"/>
    </source>
</evidence>
<evidence type="ECO:0000313" key="8">
    <source>
        <dbReference type="Proteomes" id="UP000836841"/>
    </source>
</evidence>
<dbReference type="EMBL" id="OU466860">
    <property type="protein sequence ID" value="CAH2058699.1"/>
    <property type="molecule type" value="Genomic_DNA"/>
</dbReference>
<dbReference type="PANTHER" id="PTHR31541:SF28">
    <property type="entry name" value="TF-B3 DOMAIN-CONTAINING PROTEIN"/>
    <property type="match status" value="1"/>
</dbReference>
<feature type="compositionally biased region" description="Basic and acidic residues" evidence="6">
    <location>
        <begin position="34"/>
        <end position="84"/>
    </location>
</feature>
<keyword evidence="2" id="KW-0805">Transcription regulation</keyword>
<feature type="compositionally biased region" description="Basic residues" evidence="6">
    <location>
        <begin position="1"/>
        <end position="10"/>
    </location>
</feature>
<evidence type="ECO:0000256" key="4">
    <source>
        <dbReference type="ARBA" id="ARBA00023163"/>
    </source>
</evidence>
<evidence type="ECO:0000313" key="7">
    <source>
        <dbReference type="EMBL" id="CAH2058699.1"/>
    </source>
</evidence>
<proteinExistence type="predicted"/>